<dbReference type="AlphaFoldDB" id="A0A2C9D5Q5"/>
<dbReference type="InterPro" id="IPR011051">
    <property type="entry name" value="RmlC_Cupin_sf"/>
</dbReference>
<evidence type="ECO:0000313" key="5">
    <source>
        <dbReference type="Proteomes" id="UP000223606"/>
    </source>
</evidence>
<dbReference type="Pfam" id="PF12973">
    <property type="entry name" value="Cupin_7"/>
    <property type="match status" value="1"/>
</dbReference>
<dbReference type="OrthoDB" id="2988517at2"/>
<dbReference type="EMBL" id="LT960614">
    <property type="protein sequence ID" value="SON55636.1"/>
    <property type="molecule type" value="Genomic_DNA"/>
</dbReference>
<proteinExistence type="predicted"/>
<dbReference type="InterPro" id="IPR014710">
    <property type="entry name" value="RmlC-like_jellyroll"/>
</dbReference>
<dbReference type="SUPFAM" id="SSF51182">
    <property type="entry name" value="RmlC-like cupins"/>
    <property type="match status" value="1"/>
</dbReference>
<gene>
    <name evidence="4" type="primary">chrR</name>
    <name evidence="4" type="ORF">HDIA_2095</name>
</gene>
<protein>
    <submittedName>
        <fullName evidence="4">Transcriptional activator ChrR</fullName>
    </submittedName>
</protein>
<dbReference type="NCBIfam" id="TIGR02451">
    <property type="entry name" value="anti_sig_ChrR"/>
    <property type="match status" value="1"/>
</dbReference>
<sequence>MTARKHPDDQTLARYAAGSLSAGPALVVATHLEGCADCRRKEQVFRAAAANLMRDLPPEPTDDHALDLALARLDRPVPAAEAHKAGARSSSGRKKPMRWPEGMVVPAALRARETTGWRWLGFGVRYARVSVPEDATSRVVLLWVQPNTKLPEHGHSGTEFTQILHGSYFDGLNRYGPGDMQEADAELEHQPVVDPDSDCLCLVAITGGMEPKGLLGLFKPFLPV</sequence>
<evidence type="ECO:0000259" key="2">
    <source>
        <dbReference type="Pfam" id="PF12973"/>
    </source>
</evidence>
<dbReference type="InterPro" id="IPR027383">
    <property type="entry name" value="Znf_put"/>
</dbReference>
<reference evidence="5" key="1">
    <citation type="submission" date="2017-09" db="EMBL/GenBank/DDBJ databases">
        <title>Genome sequence of Nannocystis excedens DSM 71.</title>
        <authorList>
            <person name="Blom J."/>
        </authorList>
    </citation>
    <scope>NUCLEOTIDE SEQUENCE [LARGE SCALE GENOMIC DNA]</scope>
    <source>
        <strain evidence="5">type strain: E19</strain>
    </source>
</reference>
<dbReference type="Gene3D" id="2.60.120.10">
    <property type="entry name" value="Jelly Rolls"/>
    <property type="match status" value="1"/>
</dbReference>
<organism evidence="4 5">
    <name type="scientific">Hartmannibacter diazotrophicus</name>
    <dbReference type="NCBI Taxonomy" id="1482074"/>
    <lineage>
        <taxon>Bacteria</taxon>
        <taxon>Pseudomonadati</taxon>
        <taxon>Pseudomonadota</taxon>
        <taxon>Alphaproteobacteria</taxon>
        <taxon>Hyphomicrobiales</taxon>
        <taxon>Pleomorphomonadaceae</taxon>
        <taxon>Hartmannibacter</taxon>
    </lineage>
</organism>
<dbReference type="Gene3D" id="1.10.10.1320">
    <property type="entry name" value="Anti-sigma factor, zinc-finger domain"/>
    <property type="match status" value="1"/>
</dbReference>
<keyword evidence="5" id="KW-1185">Reference proteome</keyword>
<dbReference type="Proteomes" id="UP000223606">
    <property type="component" value="Chromosome 1"/>
</dbReference>
<evidence type="ECO:0000313" key="4">
    <source>
        <dbReference type="EMBL" id="SON55636.1"/>
    </source>
</evidence>
<dbReference type="KEGG" id="hdi:HDIA_2095"/>
<dbReference type="Pfam" id="PF13490">
    <property type="entry name" value="zf-HC2"/>
    <property type="match status" value="1"/>
</dbReference>
<feature type="region of interest" description="Disordered" evidence="1">
    <location>
        <begin position="79"/>
        <end position="98"/>
    </location>
</feature>
<dbReference type="RefSeq" id="WP_099556116.1">
    <property type="nucleotide sequence ID" value="NZ_LT960614.1"/>
</dbReference>
<name>A0A2C9D5Q5_9HYPH</name>
<dbReference type="InterPro" id="IPR041916">
    <property type="entry name" value="Anti_sigma_zinc_sf"/>
</dbReference>
<evidence type="ECO:0000256" key="1">
    <source>
        <dbReference type="SAM" id="MobiDB-lite"/>
    </source>
</evidence>
<accession>A0A2C9D5Q5</accession>
<dbReference type="InterPro" id="IPR012807">
    <property type="entry name" value="Anti-sigma_ChrR"/>
</dbReference>
<evidence type="ECO:0000259" key="3">
    <source>
        <dbReference type="Pfam" id="PF13490"/>
    </source>
</evidence>
<dbReference type="CDD" id="cd20301">
    <property type="entry name" value="cupin_ChrR"/>
    <property type="match status" value="1"/>
</dbReference>
<feature type="domain" description="ChrR-like cupin" evidence="2">
    <location>
        <begin position="113"/>
        <end position="204"/>
    </location>
</feature>
<dbReference type="InterPro" id="IPR025979">
    <property type="entry name" value="ChrR-like_cupin_dom"/>
</dbReference>
<feature type="domain" description="Putative zinc-finger" evidence="3">
    <location>
        <begin position="12"/>
        <end position="39"/>
    </location>
</feature>